<comment type="caution">
    <text evidence="1">The sequence shown here is derived from an EMBL/GenBank/DDBJ whole genome shotgun (WGS) entry which is preliminary data.</text>
</comment>
<name>A0ABS5YED7_9GAMM</name>
<evidence type="ECO:0000313" key="1">
    <source>
        <dbReference type="EMBL" id="MBT9432476.1"/>
    </source>
</evidence>
<accession>A0ABS5YED7</accession>
<reference evidence="1 2" key="1">
    <citation type="journal article" date="2021" name="Genome Biol. Evol.">
        <title>The evolution of interdependence in a four-way mealybug symbiosis.</title>
        <authorList>
            <person name="Garber A.I."/>
            <person name="Kupper M."/>
            <person name="Laetsch D.R."/>
            <person name="Weldon S.R."/>
            <person name="Ladinsky M.S."/>
            <person name="Bjorkman P.J."/>
            <person name="McCutcheon J.P."/>
        </authorList>
    </citation>
    <scope>NUCLEOTIDE SEQUENCE [LARGE SCALE GENOMIC DNA]</scope>
    <source>
        <strain evidence="1">SOD</strain>
    </source>
</reference>
<organism evidence="1 2">
    <name type="scientific">Candidatus Sodalis endolongispinus</name>
    <dbReference type="NCBI Taxonomy" id="2812662"/>
    <lineage>
        <taxon>Bacteria</taxon>
        <taxon>Pseudomonadati</taxon>
        <taxon>Pseudomonadota</taxon>
        <taxon>Gammaproteobacteria</taxon>
        <taxon>Enterobacterales</taxon>
        <taxon>Bruguierivoracaceae</taxon>
        <taxon>Sodalis</taxon>
    </lineage>
</organism>
<proteinExistence type="predicted"/>
<keyword evidence="2" id="KW-1185">Reference proteome</keyword>
<protein>
    <recommendedName>
        <fullName evidence="3">IrrE N-terminal-like domain-containing protein</fullName>
    </recommendedName>
</protein>
<evidence type="ECO:0000313" key="2">
    <source>
        <dbReference type="Proteomes" id="UP000811282"/>
    </source>
</evidence>
<evidence type="ECO:0008006" key="3">
    <source>
        <dbReference type="Google" id="ProtNLM"/>
    </source>
</evidence>
<dbReference type="RefSeq" id="WP_215669620.1">
    <property type="nucleotide sequence ID" value="NZ_JAFJYC010000001.1"/>
</dbReference>
<sequence length="305" mass="35144">MIEYLRHFKVHLYSYGKQVQTIPACFSYLRQNLKRFVHEVELAHEYVKRALEIFFDEIEETLDGTLEIARNSSIKRYLGNVLQTTNNTTLTQALLRLRYYLININNYLNHHKANIIFASSRTDDQPFSYDHDIPLGVTLPNDEGKRVVIMVDNDSVEKQYPLHATLLHEISHIEAGAQDFLFLPGNGNTSDATSILKQFYDAINSGNGEALPYEKTFVKGYENFCNLRPLTPMEFIVRVRADKMLQANIIMDNADCIAQLIVDIGQGRPYTRNDNSTLRRIEELMAALCCRNLQQMFEKVIASRL</sequence>
<gene>
    <name evidence="1" type="ORF">JZM24_10665</name>
</gene>
<dbReference type="Proteomes" id="UP000811282">
    <property type="component" value="Unassembled WGS sequence"/>
</dbReference>
<dbReference type="EMBL" id="JAFJYC010000001">
    <property type="protein sequence ID" value="MBT9432476.1"/>
    <property type="molecule type" value="Genomic_DNA"/>
</dbReference>